<keyword evidence="2" id="KW-1185">Reference proteome</keyword>
<name>A0A6A5VCT1_9PLEO</name>
<reference evidence="1" key="1">
    <citation type="journal article" date="2020" name="Stud. Mycol.">
        <title>101 Dothideomycetes genomes: a test case for predicting lifestyles and emergence of pathogens.</title>
        <authorList>
            <person name="Haridas S."/>
            <person name="Albert R."/>
            <person name="Binder M."/>
            <person name="Bloem J."/>
            <person name="Labutti K."/>
            <person name="Salamov A."/>
            <person name="Andreopoulos B."/>
            <person name="Baker S."/>
            <person name="Barry K."/>
            <person name="Bills G."/>
            <person name="Bluhm B."/>
            <person name="Cannon C."/>
            <person name="Castanera R."/>
            <person name="Culley D."/>
            <person name="Daum C."/>
            <person name="Ezra D."/>
            <person name="Gonzalez J."/>
            <person name="Henrissat B."/>
            <person name="Kuo A."/>
            <person name="Liang C."/>
            <person name="Lipzen A."/>
            <person name="Lutzoni F."/>
            <person name="Magnuson J."/>
            <person name="Mondo S."/>
            <person name="Nolan M."/>
            <person name="Ohm R."/>
            <person name="Pangilinan J."/>
            <person name="Park H.-J."/>
            <person name="Ramirez L."/>
            <person name="Alfaro M."/>
            <person name="Sun H."/>
            <person name="Tritt A."/>
            <person name="Yoshinaga Y."/>
            <person name="Zwiers L.-H."/>
            <person name="Turgeon B."/>
            <person name="Goodwin S."/>
            <person name="Spatafora J."/>
            <person name="Crous P."/>
            <person name="Grigoriev I."/>
        </authorList>
    </citation>
    <scope>NUCLEOTIDE SEQUENCE</scope>
    <source>
        <strain evidence="1">CBS 107.79</strain>
    </source>
</reference>
<gene>
    <name evidence="1" type="ORF">BU23DRAFT_85057</name>
</gene>
<evidence type="ECO:0008006" key="3">
    <source>
        <dbReference type="Google" id="ProtNLM"/>
    </source>
</evidence>
<evidence type="ECO:0000313" key="1">
    <source>
        <dbReference type="EMBL" id="KAF1974954.1"/>
    </source>
</evidence>
<dbReference type="Proteomes" id="UP000800036">
    <property type="component" value="Unassembled WGS sequence"/>
</dbReference>
<protein>
    <recommendedName>
        <fullName evidence="3">Heterokaryon incompatibility domain-containing protein</fullName>
    </recommendedName>
</protein>
<sequence>MVCPIMLHHSIREPVRWSIDTAQRHPRPPLRESPWFYRLWTLQETILTPPLEVYFIVGDLLLPISKLAVATQYRSSILYSTLGPLLEAQIAFYSAVGMARLDRISRFNLFYRDVSTIFSTIFDDACVRQCSVQNDRIFAVQGALQVGYHSWSTYQRLRGSSKEPQPHKKMPKPDYRMSFQDGSIRIAVYIIGDEKARIP</sequence>
<proteinExistence type="predicted"/>
<organism evidence="1 2">
    <name type="scientific">Bimuria novae-zelandiae CBS 107.79</name>
    <dbReference type="NCBI Taxonomy" id="1447943"/>
    <lineage>
        <taxon>Eukaryota</taxon>
        <taxon>Fungi</taxon>
        <taxon>Dikarya</taxon>
        <taxon>Ascomycota</taxon>
        <taxon>Pezizomycotina</taxon>
        <taxon>Dothideomycetes</taxon>
        <taxon>Pleosporomycetidae</taxon>
        <taxon>Pleosporales</taxon>
        <taxon>Massarineae</taxon>
        <taxon>Didymosphaeriaceae</taxon>
        <taxon>Bimuria</taxon>
    </lineage>
</organism>
<dbReference type="AlphaFoldDB" id="A0A6A5VCT1"/>
<accession>A0A6A5VCT1</accession>
<evidence type="ECO:0000313" key="2">
    <source>
        <dbReference type="Proteomes" id="UP000800036"/>
    </source>
</evidence>
<dbReference type="EMBL" id="ML976672">
    <property type="protein sequence ID" value="KAF1974954.1"/>
    <property type="molecule type" value="Genomic_DNA"/>
</dbReference>